<reference evidence="2" key="1">
    <citation type="submission" date="2017-09" db="EMBL/GenBank/DDBJ databases">
        <title>Genome sequence of Nannocystis excedens DSM 71.</title>
        <authorList>
            <person name="Blom J."/>
        </authorList>
    </citation>
    <scope>NUCLEOTIDE SEQUENCE [LARGE SCALE GENOMIC DNA]</scope>
    <source>
        <strain evidence="2">type strain: E19</strain>
    </source>
</reference>
<evidence type="ECO:0000313" key="1">
    <source>
        <dbReference type="EMBL" id="SON57787.1"/>
    </source>
</evidence>
<sequence>MSLSQTRGRQARRSSNGLFGPIVKIFDQLDAACACANAIRYGRRPDAASLKALGIDEHSFDSVHFGL</sequence>
<dbReference type="Proteomes" id="UP000223606">
    <property type="component" value="Chromosome 1"/>
</dbReference>
<name>A0A2C9DBW1_9HYPH</name>
<dbReference type="KEGG" id="hdi:HDIA_4246"/>
<keyword evidence="2" id="KW-1185">Reference proteome</keyword>
<dbReference type="EMBL" id="LT960614">
    <property type="protein sequence ID" value="SON57787.1"/>
    <property type="molecule type" value="Genomic_DNA"/>
</dbReference>
<dbReference type="AlphaFoldDB" id="A0A2C9DBW1"/>
<protein>
    <submittedName>
        <fullName evidence="1">Uncharacterized protein</fullName>
    </submittedName>
</protein>
<organism evidence="1 2">
    <name type="scientific">Hartmannibacter diazotrophicus</name>
    <dbReference type="NCBI Taxonomy" id="1482074"/>
    <lineage>
        <taxon>Bacteria</taxon>
        <taxon>Pseudomonadati</taxon>
        <taxon>Pseudomonadota</taxon>
        <taxon>Alphaproteobacteria</taxon>
        <taxon>Hyphomicrobiales</taxon>
        <taxon>Pleomorphomonadaceae</taxon>
        <taxon>Hartmannibacter</taxon>
    </lineage>
</organism>
<accession>A0A2C9DBW1</accession>
<evidence type="ECO:0000313" key="2">
    <source>
        <dbReference type="Proteomes" id="UP000223606"/>
    </source>
</evidence>
<gene>
    <name evidence="1" type="ORF">HDIA_4246</name>
</gene>
<dbReference type="RefSeq" id="WP_099557989.1">
    <property type="nucleotide sequence ID" value="NZ_LT960614.1"/>
</dbReference>
<proteinExistence type="predicted"/>